<name>A0A6A5KAJ6_9PLEO</name>
<reference evidence="1" key="1">
    <citation type="submission" date="2020-01" db="EMBL/GenBank/DDBJ databases">
        <authorList>
            <consortium name="DOE Joint Genome Institute"/>
            <person name="Haridas S."/>
            <person name="Albert R."/>
            <person name="Binder M."/>
            <person name="Bloem J."/>
            <person name="Labutti K."/>
            <person name="Salamov A."/>
            <person name="Andreopoulos B."/>
            <person name="Baker S.E."/>
            <person name="Barry K."/>
            <person name="Bills G."/>
            <person name="Bluhm B.H."/>
            <person name="Cannon C."/>
            <person name="Castanera R."/>
            <person name="Culley D.E."/>
            <person name="Daum C."/>
            <person name="Ezra D."/>
            <person name="Gonzalez J.B."/>
            <person name="Henrissat B."/>
            <person name="Kuo A."/>
            <person name="Liang C."/>
            <person name="Lipzen A."/>
            <person name="Lutzoni F."/>
            <person name="Magnuson J."/>
            <person name="Mondo S."/>
            <person name="Nolan M."/>
            <person name="Ohm R."/>
            <person name="Pangilinan J."/>
            <person name="Park H.-J."/>
            <person name="Ramirez L."/>
            <person name="Alfaro M."/>
            <person name="Sun H."/>
            <person name="Tritt A."/>
            <person name="Yoshinaga Y."/>
            <person name="Zwiers L.-H."/>
            <person name="Turgeon B.G."/>
            <person name="Goodwin S.B."/>
            <person name="Spatafora J.W."/>
            <person name="Crous P.W."/>
            <person name="Grigoriev I.V."/>
        </authorList>
    </citation>
    <scope>NUCLEOTIDE SEQUENCE</scope>
    <source>
        <strain evidence="1">P77</strain>
    </source>
</reference>
<protein>
    <submittedName>
        <fullName evidence="1">Uncharacterized protein</fullName>
    </submittedName>
</protein>
<dbReference type="Proteomes" id="UP000800040">
    <property type="component" value="Unassembled WGS sequence"/>
</dbReference>
<sequence>MFRGFAADPIKTLLLLENLDLDLDATALELRSLDGNFPESRLTEALRYASHRWNRSWSHVSALLFDQMVWNDHPYLITGLIAEGFDPNCCITYAEDRFCSPLVLVFLRMFGKTWNSTDDGSSTDDGNSTENENSRAGEFARLMYTARALTRAGVNIYYINSEILDKASTWVYILRETLCTWASAIGIVPEWKLVLKECGLDPDKVFWEDESRCKQLMRLHGATRTGIDERVLEMPSTEGIRCRLCRGSYCDSHDRGVFGWV</sequence>
<organism evidence="1 2">
    <name type="scientific">Decorospora gaudefroyi</name>
    <dbReference type="NCBI Taxonomy" id="184978"/>
    <lineage>
        <taxon>Eukaryota</taxon>
        <taxon>Fungi</taxon>
        <taxon>Dikarya</taxon>
        <taxon>Ascomycota</taxon>
        <taxon>Pezizomycotina</taxon>
        <taxon>Dothideomycetes</taxon>
        <taxon>Pleosporomycetidae</taxon>
        <taxon>Pleosporales</taxon>
        <taxon>Pleosporineae</taxon>
        <taxon>Pleosporaceae</taxon>
        <taxon>Decorospora</taxon>
    </lineage>
</organism>
<accession>A0A6A5KAJ6</accession>
<dbReference type="OrthoDB" id="3800843at2759"/>
<keyword evidence="2" id="KW-1185">Reference proteome</keyword>
<evidence type="ECO:0000313" key="2">
    <source>
        <dbReference type="Proteomes" id="UP000800040"/>
    </source>
</evidence>
<dbReference type="EMBL" id="ML975295">
    <property type="protein sequence ID" value="KAF1834915.1"/>
    <property type="molecule type" value="Genomic_DNA"/>
</dbReference>
<evidence type="ECO:0000313" key="1">
    <source>
        <dbReference type="EMBL" id="KAF1834915.1"/>
    </source>
</evidence>
<proteinExistence type="predicted"/>
<gene>
    <name evidence="1" type="ORF">BDW02DRAFT_317692</name>
</gene>
<dbReference type="AlphaFoldDB" id="A0A6A5KAJ6"/>